<evidence type="ECO:0000256" key="2">
    <source>
        <dbReference type="ARBA" id="ARBA00022723"/>
    </source>
</evidence>
<dbReference type="InterPro" id="IPR052035">
    <property type="entry name" value="ZnF_BED_domain_contain"/>
</dbReference>
<evidence type="ECO:0000256" key="1">
    <source>
        <dbReference type="ARBA" id="ARBA00004123"/>
    </source>
</evidence>
<dbReference type="GO" id="GO:0005634">
    <property type="term" value="C:nucleus"/>
    <property type="evidence" value="ECO:0007669"/>
    <property type="project" value="UniProtKB-SubCell"/>
</dbReference>
<evidence type="ECO:0000313" key="6">
    <source>
        <dbReference type="EMBL" id="GBO20152.1"/>
    </source>
</evidence>
<evidence type="ECO:0000256" key="5">
    <source>
        <dbReference type="ARBA" id="ARBA00023242"/>
    </source>
</evidence>
<dbReference type="GO" id="GO:0008270">
    <property type="term" value="F:zinc ion binding"/>
    <property type="evidence" value="ECO:0007669"/>
    <property type="project" value="UniProtKB-KW"/>
</dbReference>
<keyword evidence="7" id="KW-1185">Reference proteome</keyword>
<dbReference type="Proteomes" id="UP000499080">
    <property type="component" value="Unassembled WGS sequence"/>
</dbReference>
<dbReference type="OrthoDB" id="6513808at2759"/>
<name>A0A4Y2V6K2_ARAVE</name>
<sequence length="243" mass="28005">MTKPLTVSKNKQLDEQLLRMVVKEYQPFSLVEDAEFKRFFHMLCPAYNLPTRKTLSNNILQNCFVETMSKVRESVKMAPAVSLTMDSWTSINNKSYLAVTTHFIDSTTELRTFLLDCSKMDSSHTSQELSKQIKRISHEWEIDNKIVAIVTNNASNIVGGVHDSGFRSLTCFAHSLNLVVRKGLLEIKLPIDKVKQVMEHFKRSSNALATLHKMQDQMQMPQLKLKQDVVTRWNSTFDMLTRF</sequence>
<evidence type="ECO:0000313" key="7">
    <source>
        <dbReference type="Proteomes" id="UP000499080"/>
    </source>
</evidence>
<comment type="caution">
    <text evidence="6">The sequence shown here is derived from an EMBL/GenBank/DDBJ whole genome shotgun (WGS) entry which is preliminary data.</text>
</comment>
<keyword evidence="5" id="KW-0539">Nucleus</keyword>
<proteinExistence type="predicted"/>
<evidence type="ECO:0000256" key="4">
    <source>
        <dbReference type="ARBA" id="ARBA00022833"/>
    </source>
</evidence>
<comment type="subcellular location">
    <subcellularLocation>
        <location evidence="1">Nucleus</location>
    </subcellularLocation>
</comment>
<dbReference type="PANTHER" id="PTHR46481:SF10">
    <property type="entry name" value="ZINC FINGER BED DOMAIN-CONTAINING PROTEIN 39"/>
    <property type="match status" value="1"/>
</dbReference>
<dbReference type="AlphaFoldDB" id="A0A4Y2V6K2"/>
<accession>A0A4Y2V6K2</accession>
<dbReference type="SUPFAM" id="SSF53098">
    <property type="entry name" value="Ribonuclease H-like"/>
    <property type="match status" value="1"/>
</dbReference>
<keyword evidence="4" id="KW-0862">Zinc</keyword>
<evidence type="ECO:0000256" key="3">
    <source>
        <dbReference type="ARBA" id="ARBA00022771"/>
    </source>
</evidence>
<gene>
    <name evidence="6" type="primary">TRAC9</name>
    <name evidence="6" type="ORF">AVEN_85445_1</name>
</gene>
<keyword evidence="3" id="KW-0863">Zinc-finger</keyword>
<organism evidence="6 7">
    <name type="scientific">Araneus ventricosus</name>
    <name type="common">Orbweaver spider</name>
    <name type="synonym">Epeira ventricosa</name>
    <dbReference type="NCBI Taxonomy" id="182803"/>
    <lineage>
        <taxon>Eukaryota</taxon>
        <taxon>Metazoa</taxon>
        <taxon>Ecdysozoa</taxon>
        <taxon>Arthropoda</taxon>
        <taxon>Chelicerata</taxon>
        <taxon>Arachnida</taxon>
        <taxon>Araneae</taxon>
        <taxon>Araneomorphae</taxon>
        <taxon>Entelegynae</taxon>
        <taxon>Araneoidea</taxon>
        <taxon>Araneidae</taxon>
        <taxon>Araneus</taxon>
    </lineage>
</organism>
<dbReference type="SUPFAM" id="SSF140996">
    <property type="entry name" value="Hermes dimerisation domain"/>
    <property type="match status" value="1"/>
</dbReference>
<keyword evidence="2" id="KW-0479">Metal-binding</keyword>
<dbReference type="PANTHER" id="PTHR46481">
    <property type="entry name" value="ZINC FINGER BED DOMAIN-CONTAINING PROTEIN 4"/>
    <property type="match status" value="1"/>
</dbReference>
<reference evidence="6 7" key="1">
    <citation type="journal article" date="2019" name="Sci. Rep.">
        <title>Orb-weaving spider Araneus ventricosus genome elucidates the spidroin gene catalogue.</title>
        <authorList>
            <person name="Kono N."/>
            <person name="Nakamura H."/>
            <person name="Ohtoshi R."/>
            <person name="Moran D.A.P."/>
            <person name="Shinohara A."/>
            <person name="Yoshida Y."/>
            <person name="Fujiwara M."/>
            <person name="Mori M."/>
            <person name="Tomita M."/>
            <person name="Arakawa K."/>
        </authorList>
    </citation>
    <scope>NUCLEOTIDE SEQUENCE [LARGE SCALE GENOMIC DNA]</scope>
</reference>
<protein>
    <submittedName>
        <fullName evidence="6">AC9 transposase</fullName>
    </submittedName>
</protein>
<dbReference type="InterPro" id="IPR012337">
    <property type="entry name" value="RNaseH-like_sf"/>
</dbReference>
<dbReference type="EMBL" id="BGPR01043534">
    <property type="protein sequence ID" value="GBO20152.1"/>
    <property type="molecule type" value="Genomic_DNA"/>
</dbReference>